<dbReference type="HOGENOM" id="CLU_2545570_0_0_1"/>
<reference evidence="2 3" key="1">
    <citation type="journal article" date="2008" name="Nature">
        <title>The genome of the model beetle and pest Tribolium castaneum.</title>
        <authorList>
            <consortium name="Tribolium Genome Sequencing Consortium"/>
            <person name="Richards S."/>
            <person name="Gibbs R.A."/>
            <person name="Weinstock G.M."/>
            <person name="Brown S.J."/>
            <person name="Denell R."/>
            <person name="Beeman R.W."/>
            <person name="Gibbs R."/>
            <person name="Beeman R.W."/>
            <person name="Brown S.J."/>
            <person name="Bucher G."/>
            <person name="Friedrich M."/>
            <person name="Grimmelikhuijzen C.J."/>
            <person name="Klingler M."/>
            <person name="Lorenzen M."/>
            <person name="Richards S."/>
            <person name="Roth S."/>
            <person name="Schroder R."/>
            <person name="Tautz D."/>
            <person name="Zdobnov E.M."/>
            <person name="Muzny D."/>
            <person name="Gibbs R.A."/>
            <person name="Weinstock G.M."/>
            <person name="Attaway T."/>
            <person name="Bell S."/>
            <person name="Buhay C.J."/>
            <person name="Chandrabose M.N."/>
            <person name="Chavez D."/>
            <person name="Clerk-Blankenburg K.P."/>
            <person name="Cree A."/>
            <person name="Dao M."/>
            <person name="Davis C."/>
            <person name="Chacko J."/>
            <person name="Dinh H."/>
            <person name="Dugan-Rocha S."/>
            <person name="Fowler G."/>
            <person name="Garner T.T."/>
            <person name="Garnes J."/>
            <person name="Gnirke A."/>
            <person name="Hawes A."/>
            <person name="Hernandez J."/>
            <person name="Hines S."/>
            <person name="Holder M."/>
            <person name="Hume J."/>
            <person name="Jhangiani S.N."/>
            <person name="Joshi V."/>
            <person name="Khan Z.M."/>
            <person name="Jackson L."/>
            <person name="Kovar C."/>
            <person name="Kowis A."/>
            <person name="Lee S."/>
            <person name="Lewis L.R."/>
            <person name="Margolis J."/>
            <person name="Morgan M."/>
            <person name="Nazareth L.V."/>
            <person name="Nguyen N."/>
            <person name="Okwuonu G."/>
            <person name="Parker D."/>
            <person name="Richards S."/>
            <person name="Ruiz S.J."/>
            <person name="Santibanez J."/>
            <person name="Savard J."/>
            <person name="Scherer S.E."/>
            <person name="Schneider B."/>
            <person name="Sodergren E."/>
            <person name="Tautz D."/>
            <person name="Vattahil S."/>
            <person name="Villasana D."/>
            <person name="White C.S."/>
            <person name="Wright R."/>
            <person name="Park Y."/>
            <person name="Beeman R.W."/>
            <person name="Lord J."/>
            <person name="Oppert B."/>
            <person name="Lorenzen M."/>
            <person name="Brown S."/>
            <person name="Wang L."/>
            <person name="Savard J."/>
            <person name="Tautz D."/>
            <person name="Richards S."/>
            <person name="Weinstock G."/>
            <person name="Gibbs R.A."/>
            <person name="Liu Y."/>
            <person name="Worley K."/>
            <person name="Weinstock G."/>
            <person name="Elsik C.G."/>
            <person name="Reese J.T."/>
            <person name="Elhaik E."/>
            <person name="Landan G."/>
            <person name="Graur D."/>
            <person name="Arensburger P."/>
            <person name="Atkinson P."/>
            <person name="Beeman R.W."/>
            <person name="Beidler J."/>
            <person name="Brown S.J."/>
            <person name="Demuth J.P."/>
            <person name="Drury D.W."/>
            <person name="Du Y.Z."/>
            <person name="Fujiwara H."/>
            <person name="Lorenzen M."/>
            <person name="Maselli V."/>
            <person name="Osanai M."/>
            <person name="Park Y."/>
            <person name="Robertson H.M."/>
            <person name="Tu Z."/>
            <person name="Wang J.J."/>
            <person name="Wang S."/>
            <person name="Richards S."/>
            <person name="Song H."/>
            <person name="Zhang L."/>
            <person name="Sodergren E."/>
            <person name="Werner D."/>
            <person name="Stanke M."/>
            <person name="Morgenstern B."/>
            <person name="Solovyev V."/>
            <person name="Kosarev P."/>
            <person name="Brown G."/>
            <person name="Chen H.C."/>
            <person name="Ermolaeva O."/>
            <person name="Hlavina W."/>
            <person name="Kapustin Y."/>
            <person name="Kiryutin B."/>
            <person name="Kitts P."/>
            <person name="Maglott D."/>
            <person name="Pruitt K."/>
            <person name="Sapojnikov V."/>
            <person name="Souvorov A."/>
            <person name="Mackey A.J."/>
            <person name="Waterhouse R.M."/>
            <person name="Wyder S."/>
            <person name="Zdobnov E.M."/>
            <person name="Zdobnov E.M."/>
            <person name="Wyder S."/>
            <person name="Kriventseva E.V."/>
            <person name="Kadowaki T."/>
            <person name="Bork P."/>
            <person name="Aranda M."/>
            <person name="Bao R."/>
            <person name="Beermann A."/>
            <person name="Berns N."/>
            <person name="Bolognesi R."/>
            <person name="Bonneton F."/>
            <person name="Bopp D."/>
            <person name="Brown S.J."/>
            <person name="Bucher G."/>
            <person name="Butts T."/>
            <person name="Chaumot A."/>
            <person name="Denell R.E."/>
            <person name="Ferrier D.E."/>
            <person name="Friedrich M."/>
            <person name="Gordon C.M."/>
            <person name="Jindra M."/>
            <person name="Klingler M."/>
            <person name="Lan Q."/>
            <person name="Lattorff H.M."/>
            <person name="Laudet V."/>
            <person name="von Levetsow C."/>
            <person name="Liu Z."/>
            <person name="Lutz R."/>
            <person name="Lynch J.A."/>
            <person name="da Fonseca R.N."/>
            <person name="Posnien N."/>
            <person name="Reuter R."/>
            <person name="Roth S."/>
            <person name="Savard J."/>
            <person name="Schinko J.B."/>
            <person name="Schmitt C."/>
            <person name="Schoppmeier M."/>
            <person name="Schroder R."/>
            <person name="Shippy T.D."/>
            <person name="Simonnet F."/>
            <person name="Marques-Souza H."/>
            <person name="Tautz D."/>
            <person name="Tomoyasu Y."/>
            <person name="Trauner J."/>
            <person name="Van der Zee M."/>
            <person name="Vervoort M."/>
            <person name="Wittkopp N."/>
            <person name="Wimmer E.A."/>
            <person name="Yang X."/>
            <person name="Jones A.K."/>
            <person name="Sattelle D.B."/>
            <person name="Ebert P.R."/>
            <person name="Nelson D."/>
            <person name="Scott J.G."/>
            <person name="Beeman R.W."/>
            <person name="Muthukrishnan S."/>
            <person name="Kramer K.J."/>
            <person name="Arakane Y."/>
            <person name="Beeman R.W."/>
            <person name="Zhu Q."/>
            <person name="Hogenkamp D."/>
            <person name="Dixit R."/>
            <person name="Oppert B."/>
            <person name="Jiang H."/>
            <person name="Zou Z."/>
            <person name="Marshall J."/>
            <person name="Elpidina E."/>
            <person name="Vinokurov K."/>
            <person name="Oppert C."/>
            <person name="Zou Z."/>
            <person name="Evans J."/>
            <person name="Lu Z."/>
            <person name="Zhao P."/>
            <person name="Sumathipala N."/>
            <person name="Altincicek B."/>
            <person name="Vilcinskas A."/>
            <person name="Williams M."/>
            <person name="Hultmark D."/>
            <person name="Hetru C."/>
            <person name="Jiang H."/>
            <person name="Grimmelikhuijzen C.J."/>
            <person name="Hauser F."/>
            <person name="Cazzamali G."/>
            <person name="Williamson M."/>
            <person name="Park Y."/>
            <person name="Li B."/>
            <person name="Tanaka Y."/>
            <person name="Predel R."/>
            <person name="Neupert S."/>
            <person name="Schachtner J."/>
            <person name="Verleyen P."/>
            <person name="Raible F."/>
            <person name="Bork P."/>
            <person name="Friedrich M."/>
            <person name="Walden K.K."/>
            <person name="Robertson H.M."/>
            <person name="Angeli S."/>
            <person name="Foret S."/>
            <person name="Bucher G."/>
            <person name="Schuetz S."/>
            <person name="Maleszka R."/>
            <person name="Wimmer E.A."/>
            <person name="Beeman R.W."/>
            <person name="Lorenzen M."/>
            <person name="Tomoyasu Y."/>
            <person name="Miller S.C."/>
            <person name="Grossmann D."/>
            <person name="Bucher G."/>
        </authorList>
    </citation>
    <scope>NUCLEOTIDE SEQUENCE [LARGE SCALE GENOMIC DNA]</scope>
    <source>
        <strain evidence="2 3">Georgia GA2</strain>
    </source>
</reference>
<evidence type="ECO:0000313" key="2">
    <source>
        <dbReference type="EMBL" id="EFA04931.1"/>
    </source>
</evidence>
<dbReference type="AlphaFoldDB" id="D2A6E9"/>
<gene>
    <name evidence="2" type="primary">GLEAN_14997</name>
    <name evidence="2" type="ORF">TcasGA2_TC014997</name>
</gene>
<keyword evidence="3" id="KW-1185">Reference proteome</keyword>
<organism evidence="2 3">
    <name type="scientific">Tribolium castaneum</name>
    <name type="common">Red flour beetle</name>
    <dbReference type="NCBI Taxonomy" id="7070"/>
    <lineage>
        <taxon>Eukaryota</taxon>
        <taxon>Metazoa</taxon>
        <taxon>Ecdysozoa</taxon>
        <taxon>Arthropoda</taxon>
        <taxon>Hexapoda</taxon>
        <taxon>Insecta</taxon>
        <taxon>Pterygota</taxon>
        <taxon>Neoptera</taxon>
        <taxon>Endopterygota</taxon>
        <taxon>Coleoptera</taxon>
        <taxon>Polyphaga</taxon>
        <taxon>Cucujiformia</taxon>
        <taxon>Tenebrionidae</taxon>
        <taxon>Tenebrionidae incertae sedis</taxon>
        <taxon>Tribolium</taxon>
    </lineage>
</organism>
<dbReference type="EMBL" id="KQ971347">
    <property type="protein sequence ID" value="EFA04931.1"/>
    <property type="molecule type" value="Genomic_DNA"/>
</dbReference>
<name>D2A6E9_TRICA</name>
<sequence length="83" mass="8980">MEEEAPEERIAKIERCQAKLAAAKAGLQARQGGPPPGAVSIPSVASFDPEPGLSAQPPRRSFRFAHNRLIMIMMVALQVRTSI</sequence>
<protein>
    <submittedName>
        <fullName evidence="2">Uncharacterized protein</fullName>
    </submittedName>
</protein>
<accession>D2A6E9</accession>
<feature type="region of interest" description="Disordered" evidence="1">
    <location>
        <begin position="24"/>
        <end position="58"/>
    </location>
</feature>
<evidence type="ECO:0000256" key="1">
    <source>
        <dbReference type="SAM" id="MobiDB-lite"/>
    </source>
</evidence>
<reference evidence="2 3" key="2">
    <citation type="journal article" date="2010" name="Nucleic Acids Res.">
        <title>BeetleBase in 2010: revisions to provide comprehensive genomic information for Tribolium castaneum.</title>
        <authorList>
            <person name="Kim H.S."/>
            <person name="Murphy T."/>
            <person name="Xia J."/>
            <person name="Caragea D."/>
            <person name="Park Y."/>
            <person name="Beeman R.W."/>
            <person name="Lorenzen M.D."/>
            <person name="Butcher S."/>
            <person name="Manak J.R."/>
            <person name="Brown S.J."/>
        </authorList>
    </citation>
    <scope>GENOME REANNOTATION</scope>
    <source>
        <strain evidence="2 3">Georgia GA2</strain>
    </source>
</reference>
<proteinExistence type="predicted"/>
<evidence type="ECO:0000313" key="3">
    <source>
        <dbReference type="Proteomes" id="UP000007266"/>
    </source>
</evidence>
<dbReference type="InParanoid" id="D2A6E9"/>
<dbReference type="Proteomes" id="UP000007266">
    <property type="component" value="Linkage group 6"/>
</dbReference>